<dbReference type="PANTHER" id="PTHR43874:SF72">
    <property type="entry name" value="TWO-COMPONENT RESPONSE REGULATOR ORR5"/>
    <property type="match status" value="1"/>
</dbReference>
<dbReference type="Gene3D" id="3.40.50.2300">
    <property type="match status" value="1"/>
</dbReference>
<evidence type="ECO:0000256" key="6">
    <source>
        <dbReference type="ARBA" id="ARBA00038244"/>
    </source>
</evidence>
<accession>A0AAV7GA20</accession>
<comment type="similarity">
    <text evidence="6">Belongs to the ARR family. Type-A subfamily.</text>
</comment>
<dbReference type="SMART" id="SM00448">
    <property type="entry name" value="REC"/>
    <property type="match status" value="1"/>
</dbReference>
<dbReference type="FunFam" id="3.40.50.2300:FF:000159">
    <property type="entry name" value="Two-component response regulator ORR5"/>
    <property type="match status" value="1"/>
</dbReference>
<keyword evidence="1 8" id="KW-0597">Phosphoprotein</keyword>
<dbReference type="SUPFAM" id="SSF52172">
    <property type="entry name" value="CheY-like"/>
    <property type="match status" value="1"/>
</dbReference>
<evidence type="ECO:0000256" key="4">
    <source>
        <dbReference type="ARBA" id="ARBA00023015"/>
    </source>
</evidence>
<evidence type="ECO:0000256" key="2">
    <source>
        <dbReference type="ARBA" id="ARBA00022864"/>
    </source>
</evidence>
<evidence type="ECO:0000256" key="1">
    <source>
        <dbReference type="ARBA" id="ARBA00022553"/>
    </source>
</evidence>
<feature type="domain" description="Response regulatory" evidence="9">
    <location>
        <begin position="17"/>
        <end position="134"/>
    </location>
</feature>
<evidence type="ECO:0000313" key="10">
    <source>
        <dbReference type="EMBL" id="KAH0452708.1"/>
    </source>
</evidence>
<evidence type="ECO:0000259" key="9">
    <source>
        <dbReference type="PROSITE" id="PS50110"/>
    </source>
</evidence>
<dbReference type="EMBL" id="JAGFBR010000017">
    <property type="protein sequence ID" value="KAH0452708.1"/>
    <property type="molecule type" value="Genomic_DNA"/>
</dbReference>
<keyword evidence="3" id="KW-0902">Two-component regulatory system</keyword>
<evidence type="ECO:0000256" key="5">
    <source>
        <dbReference type="ARBA" id="ARBA00023163"/>
    </source>
</evidence>
<dbReference type="GO" id="GO:0009736">
    <property type="term" value="P:cytokinin-activated signaling pathway"/>
    <property type="evidence" value="ECO:0007669"/>
    <property type="project" value="UniProtKB-KW"/>
</dbReference>
<dbReference type="InterPro" id="IPR011006">
    <property type="entry name" value="CheY-like_superfamily"/>
</dbReference>
<dbReference type="InterPro" id="IPR001789">
    <property type="entry name" value="Sig_transdc_resp-reg_receiver"/>
</dbReference>
<keyword evidence="5" id="KW-0804">Transcription</keyword>
<organism evidence="10 11">
    <name type="scientific">Dendrobium chrysotoxum</name>
    <name type="common">Orchid</name>
    <dbReference type="NCBI Taxonomy" id="161865"/>
    <lineage>
        <taxon>Eukaryota</taxon>
        <taxon>Viridiplantae</taxon>
        <taxon>Streptophyta</taxon>
        <taxon>Embryophyta</taxon>
        <taxon>Tracheophyta</taxon>
        <taxon>Spermatophyta</taxon>
        <taxon>Magnoliopsida</taxon>
        <taxon>Liliopsida</taxon>
        <taxon>Asparagales</taxon>
        <taxon>Orchidaceae</taxon>
        <taxon>Epidendroideae</taxon>
        <taxon>Malaxideae</taxon>
        <taxon>Dendrobiinae</taxon>
        <taxon>Dendrobium</taxon>
    </lineage>
</organism>
<evidence type="ECO:0000256" key="3">
    <source>
        <dbReference type="ARBA" id="ARBA00023012"/>
    </source>
</evidence>
<evidence type="ECO:0000256" key="8">
    <source>
        <dbReference type="PROSITE-ProRule" id="PRU00169"/>
    </source>
</evidence>
<gene>
    <name evidence="10" type="ORF">IEQ34_020007</name>
</gene>
<dbReference type="Pfam" id="PF00072">
    <property type="entry name" value="Response_reg"/>
    <property type="match status" value="1"/>
</dbReference>
<evidence type="ECO:0000313" key="11">
    <source>
        <dbReference type="Proteomes" id="UP000775213"/>
    </source>
</evidence>
<evidence type="ECO:0000256" key="7">
    <source>
        <dbReference type="ARBA" id="ARBA00043855"/>
    </source>
</evidence>
<dbReference type="InterPro" id="IPR045279">
    <property type="entry name" value="ARR-like"/>
</dbReference>
<name>A0AAV7GA20_DENCH</name>
<comment type="function">
    <text evidence="7">Functions as a response regulator involved in His-to-Asp phosphorelay signal transduction system. Phosphorylation of the Asp residue in the receiver domain activates the ability of the protein to promote the transcription of target genes. Type-A response regulators seem to act as negative regulators of the cytokinin signaling.</text>
</comment>
<reference evidence="10 11" key="1">
    <citation type="journal article" date="2021" name="Hortic Res">
        <title>Chromosome-scale assembly of the Dendrobium chrysotoxum genome enhances the understanding of orchid evolution.</title>
        <authorList>
            <person name="Zhang Y."/>
            <person name="Zhang G.Q."/>
            <person name="Zhang D."/>
            <person name="Liu X.D."/>
            <person name="Xu X.Y."/>
            <person name="Sun W.H."/>
            <person name="Yu X."/>
            <person name="Zhu X."/>
            <person name="Wang Z.W."/>
            <person name="Zhao X."/>
            <person name="Zhong W.Y."/>
            <person name="Chen H."/>
            <person name="Yin W.L."/>
            <person name="Huang T."/>
            <person name="Niu S.C."/>
            <person name="Liu Z.J."/>
        </authorList>
    </citation>
    <scope>NUCLEOTIDE SEQUENCE [LARGE SCALE GENOMIC DNA]</scope>
    <source>
        <strain evidence="10">Lindl</strain>
    </source>
</reference>
<comment type="caution">
    <text evidence="10">The sequence shown here is derived from an EMBL/GenBank/DDBJ whole genome shotgun (WGS) entry which is preliminary data.</text>
</comment>
<feature type="modified residue" description="4-aspartylphosphate" evidence="8">
    <location>
        <position position="67"/>
    </location>
</feature>
<keyword evidence="11" id="KW-1185">Reference proteome</keyword>
<sequence length="135" mass="14959">MSSERGGAAGEGQRELHVLAVDDSSVDRALVAHLLRSSKFRVTTVDSGKRALDLLGMERNVSMIITDYWMPEMTGLELLKKIKGSSEFKAIPVVIMSSENVPNRIRTCLEEGAEDFLLKPLQPSDVSRLCSRVLR</sequence>
<dbReference type="GO" id="GO:0000160">
    <property type="term" value="P:phosphorelay signal transduction system"/>
    <property type="evidence" value="ECO:0007669"/>
    <property type="project" value="UniProtKB-KW"/>
</dbReference>
<dbReference type="AlphaFoldDB" id="A0AAV7GA20"/>
<keyword evidence="4" id="KW-0805">Transcription regulation</keyword>
<protein>
    <recommendedName>
        <fullName evidence="9">Response regulatory domain-containing protein</fullName>
    </recommendedName>
</protein>
<dbReference type="PROSITE" id="PS50110">
    <property type="entry name" value="RESPONSE_REGULATORY"/>
    <property type="match status" value="1"/>
</dbReference>
<dbReference type="PANTHER" id="PTHR43874">
    <property type="entry name" value="TWO-COMPONENT RESPONSE REGULATOR"/>
    <property type="match status" value="1"/>
</dbReference>
<dbReference type="CDD" id="cd17581">
    <property type="entry name" value="REC_typeA_ARR"/>
    <property type="match status" value="1"/>
</dbReference>
<proteinExistence type="inferred from homology"/>
<keyword evidence="2" id="KW-0932">Cytokinin signaling pathway</keyword>
<dbReference type="Proteomes" id="UP000775213">
    <property type="component" value="Unassembled WGS sequence"/>
</dbReference>